<keyword evidence="3" id="KW-1185">Reference proteome</keyword>
<keyword evidence="1" id="KW-0812">Transmembrane</keyword>
<protein>
    <submittedName>
        <fullName evidence="2">Uncharacterized protein</fullName>
    </submittedName>
</protein>
<feature type="transmembrane region" description="Helical" evidence="1">
    <location>
        <begin position="253"/>
        <end position="274"/>
    </location>
</feature>
<evidence type="ECO:0000313" key="3">
    <source>
        <dbReference type="Proteomes" id="UP001152484"/>
    </source>
</evidence>
<dbReference type="EMBL" id="CAMAPE010000009">
    <property type="protein sequence ID" value="CAH9074152.1"/>
    <property type="molecule type" value="Genomic_DNA"/>
</dbReference>
<dbReference type="PANTHER" id="PTHR35469:SF4">
    <property type="entry name" value="TRANSMEMBRANE PROTEIN"/>
    <property type="match status" value="1"/>
</dbReference>
<dbReference type="AlphaFoldDB" id="A0A9P0YRS5"/>
<feature type="transmembrane region" description="Helical" evidence="1">
    <location>
        <begin position="163"/>
        <end position="185"/>
    </location>
</feature>
<dbReference type="OrthoDB" id="1922492at2759"/>
<keyword evidence="1" id="KW-1133">Transmembrane helix</keyword>
<dbReference type="PANTHER" id="PTHR35469">
    <property type="entry name" value="TRANSMEMBRANE PROTEIN"/>
    <property type="match status" value="1"/>
</dbReference>
<keyword evidence="1" id="KW-0472">Membrane</keyword>
<comment type="caution">
    <text evidence="2">The sequence shown here is derived from an EMBL/GenBank/DDBJ whole genome shotgun (WGS) entry which is preliminary data.</text>
</comment>
<sequence length="306" mass="33102">MMASNREARRRRIVDKGSDRIALITGQIRCLQPSCVSESELRHSHTASCPPYLSPEAHQPDLPSLGSIAEDSVSGHMLENDNEFVSEPGHKNMYEGENREGTGVSSPLGLNSKQVQVSSAAITASEGGDHRHHRKRTSNHPSIFTPQKIISAIKSCESIRIRCSLAASLLVVLCYVGCPILGTHLVKSIVLFRPLFLLLLTNTSIVVGHLLLENAGSGRVVQQESSSGVLADDNDWADRVGKALEFWLTLQKVMGALFIDASVYAISVICILSFTQQLGCRRCNLEGQGWSFGAGSSISDSGFISS</sequence>
<evidence type="ECO:0000256" key="1">
    <source>
        <dbReference type="SAM" id="Phobius"/>
    </source>
</evidence>
<organism evidence="2 3">
    <name type="scientific">Cuscuta europaea</name>
    <name type="common">European dodder</name>
    <dbReference type="NCBI Taxonomy" id="41803"/>
    <lineage>
        <taxon>Eukaryota</taxon>
        <taxon>Viridiplantae</taxon>
        <taxon>Streptophyta</taxon>
        <taxon>Embryophyta</taxon>
        <taxon>Tracheophyta</taxon>
        <taxon>Spermatophyta</taxon>
        <taxon>Magnoliopsida</taxon>
        <taxon>eudicotyledons</taxon>
        <taxon>Gunneridae</taxon>
        <taxon>Pentapetalae</taxon>
        <taxon>asterids</taxon>
        <taxon>lamiids</taxon>
        <taxon>Solanales</taxon>
        <taxon>Convolvulaceae</taxon>
        <taxon>Cuscuteae</taxon>
        <taxon>Cuscuta</taxon>
        <taxon>Cuscuta subgen. Cuscuta</taxon>
    </lineage>
</organism>
<reference evidence="2" key="1">
    <citation type="submission" date="2022-07" db="EMBL/GenBank/DDBJ databases">
        <authorList>
            <person name="Macas J."/>
            <person name="Novak P."/>
            <person name="Neumann P."/>
        </authorList>
    </citation>
    <scope>NUCLEOTIDE SEQUENCE</scope>
</reference>
<proteinExistence type="predicted"/>
<gene>
    <name evidence="2" type="ORF">CEURO_LOCUS5034</name>
</gene>
<accession>A0A9P0YRS5</accession>
<dbReference type="Proteomes" id="UP001152484">
    <property type="component" value="Unassembled WGS sequence"/>
</dbReference>
<name>A0A9P0YRS5_CUSEU</name>
<evidence type="ECO:0000313" key="2">
    <source>
        <dbReference type="EMBL" id="CAH9074152.1"/>
    </source>
</evidence>